<organism evidence="2 3">
    <name type="scientific">Periconia macrospinosa</name>
    <dbReference type="NCBI Taxonomy" id="97972"/>
    <lineage>
        <taxon>Eukaryota</taxon>
        <taxon>Fungi</taxon>
        <taxon>Dikarya</taxon>
        <taxon>Ascomycota</taxon>
        <taxon>Pezizomycotina</taxon>
        <taxon>Dothideomycetes</taxon>
        <taxon>Pleosporomycetidae</taxon>
        <taxon>Pleosporales</taxon>
        <taxon>Massarineae</taxon>
        <taxon>Periconiaceae</taxon>
        <taxon>Periconia</taxon>
    </lineage>
</organism>
<reference evidence="2 3" key="1">
    <citation type="journal article" date="2018" name="Sci. Rep.">
        <title>Comparative genomics provides insights into the lifestyle and reveals functional heterogeneity of dark septate endophytic fungi.</title>
        <authorList>
            <person name="Knapp D.G."/>
            <person name="Nemeth J.B."/>
            <person name="Barry K."/>
            <person name="Hainaut M."/>
            <person name="Henrissat B."/>
            <person name="Johnson J."/>
            <person name="Kuo A."/>
            <person name="Lim J.H.P."/>
            <person name="Lipzen A."/>
            <person name="Nolan M."/>
            <person name="Ohm R.A."/>
            <person name="Tamas L."/>
            <person name="Grigoriev I.V."/>
            <person name="Spatafora J.W."/>
            <person name="Nagy L.G."/>
            <person name="Kovacs G.M."/>
        </authorList>
    </citation>
    <scope>NUCLEOTIDE SEQUENCE [LARGE SCALE GENOMIC DNA]</scope>
    <source>
        <strain evidence="2 3">DSE2036</strain>
    </source>
</reference>
<keyword evidence="3" id="KW-1185">Reference proteome</keyword>
<proteinExistence type="predicted"/>
<feature type="compositionally biased region" description="Polar residues" evidence="1">
    <location>
        <begin position="146"/>
        <end position="158"/>
    </location>
</feature>
<sequence length="301" mass="34763">MSEHEQRRAHIITLLDNPEFVDDLTDEDLHEMVVPMWQDNLTRRQQELVLLYILGLIVEQDADVADQVTAMQSPPYEEHNEPSDEEVKDEPDEYVDEMQQEDRELETPPPKKKVQKAHPKKRAVDSDDESYTESPPKKSAPRRKQGGTTQLSQPTTNPLPGLEWVLWVPDKSKPKRGAWKSLNDLPDSVRDDLKSHFESVYCTADRAGRYRSWYNKVIKNAGGNDRLRCVNNVVYIYGRYLPNYGHESGTMDRACDTCVKTRRVCAKIVKVRGKDKLGIFPLPIGVRKKAEWDDLNFWVSE</sequence>
<evidence type="ECO:0000313" key="2">
    <source>
        <dbReference type="EMBL" id="PVI06197.1"/>
    </source>
</evidence>
<evidence type="ECO:0000256" key="1">
    <source>
        <dbReference type="SAM" id="MobiDB-lite"/>
    </source>
</evidence>
<dbReference type="Proteomes" id="UP000244855">
    <property type="component" value="Unassembled WGS sequence"/>
</dbReference>
<name>A0A2V1E6M0_9PLEO</name>
<accession>A0A2V1E6M0</accession>
<dbReference type="OrthoDB" id="3681251at2759"/>
<evidence type="ECO:0000313" key="3">
    <source>
        <dbReference type="Proteomes" id="UP000244855"/>
    </source>
</evidence>
<feature type="region of interest" description="Disordered" evidence="1">
    <location>
        <begin position="73"/>
        <end position="161"/>
    </location>
</feature>
<feature type="compositionally biased region" description="Basic residues" evidence="1">
    <location>
        <begin position="110"/>
        <end position="121"/>
    </location>
</feature>
<gene>
    <name evidence="2" type="ORF">DM02DRAFT_623502</name>
</gene>
<dbReference type="AlphaFoldDB" id="A0A2V1E6M0"/>
<protein>
    <submittedName>
        <fullName evidence="2">Uncharacterized protein</fullName>
    </submittedName>
</protein>
<feature type="compositionally biased region" description="Acidic residues" evidence="1">
    <location>
        <begin position="83"/>
        <end position="99"/>
    </location>
</feature>
<dbReference type="EMBL" id="KZ805310">
    <property type="protein sequence ID" value="PVI06197.1"/>
    <property type="molecule type" value="Genomic_DNA"/>
</dbReference>